<evidence type="ECO:0000313" key="1">
    <source>
        <dbReference type="EMBL" id="RML80406.1"/>
    </source>
</evidence>
<feature type="non-terminal residue" evidence="1">
    <location>
        <position position="1"/>
    </location>
</feature>
<dbReference type="EMBL" id="RBNX01000127">
    <property type="protein sequence ID" value="RML80406.1"/>
    <property type="molecule type" value="Genomic_DNA"/>
</dbReference>
<dbReference type="Proteomes" id="UP000280350">
    <property type="component" value="Unassembled WGS sequence"/>
</dbReference>
<organism evidence="1 2">
    <name type="scientific">Pseudomonas amygdali pv. tabaci</name>
    <name type="common">Pseudomonas syringae pv. tabaci</name>
    <dbReference type="NCBI Taxonomy" id="322"/>
    <lineage>
        <taxon>Bacteria</taxon>
        <taxon>Pseudomonadati</taxon>
        <taxon>Pseudomonadota</taxon>
        <taxon>Gammaproteobacteria</taxon>
        <taxon>Pseudomonadales</taxon>
        <taxon>Pseudomonadaceae</taxon>
        <taxon>Pseudomonas</taxon>
        <taxon>Pseudomonas amygdali</taxon>
    </lineage>
</organism>
<sequence>RSASQICAALHRQDRTRSVQNGMPTRSMGTMVILWTPIVPHALAWECLG</sequence>
<reference evidence="1 2" key="1">
    <citation type="submission" date="2018-08" db="EMBL/GenBank/DDBJ databases">
        <title>Recombination of ecologically and evolutionarily significant loci maintains genetic cohesion in the Pseudomonas syringae species complex.</title>
        <authorList>
            <person name="Dillon M."/>
            <person name="Thakur S."/>
            <person name="Almeida R.N.D."/>
            <person name="Weir B.S."/>
            <person name="Guttman D.S."/>
        </authorList>
    </citation>
    <scope>NUCLEOTIDE SEQUENCE [LARGE SCALE GENOMIC DNA]</scope>
    <source>
        <strain evidence="1 2">ICMP 2851</strain>
    </source>
</reference>
<accession>A0AAX1VUH6</accession>
<evidence type="ECO:0000313" key="2">
    <source>
        <dbReference type="Proteomes" id="UP000280350"/>
    </source>
</evidence>
<protein>
    <submittedName>
        <fullName evidence="1">Uncharacterized protein</fullName>
    </submittedName>
</protein>
<proteinExistence type="predicted"/>
<name>A0AAX1VUH6_PSEAJ</name>
<gene>
    <name evidence="1" type="ORF">ALQ89_05616</name>
</gene>
<comment type="caution">
    <text evidence="1">The sequence shown here is derived from an EMBL/GenBank/DDBJ whole genome shotgun (WGS) entry which is preliminary data.</text>
</comment>
<dbReference type="AlphaFoldDB" id="A0AAX1VUH6"/>